<accession>J9GLA4</accession>
<evidence type="ECO:0000256" key="1">
    <source>
        <dbReference type="SAM" id="MobiDB-lite"/>
    </source>
</evidence>
<reference evidence="2" key="1">
    <citation type="journal article" date="2012" name="PLoS ONE">
        <title>Gene sets for utilization of primary and secondary nutrition supplies in the distal gut of endangered iberian lynx.</title>
        <authorList>
            <person name="Alcaide M."/>
            <person name="Messina E."/>
            <person name="Richter M."/>
            <person name="Bargiela R."/>
            <person name="Peplies J."/>
            <person name="Huws S.A."/>
            <person name="Newbold C.J."/>
            <person name="Golyshin P.N."/>
            <person name="Simon M.A."/>
            <person name="Lopez G."/>
            <person name="Yakimov M.M."/>
            <person name="Ferrer M."/>
        </authorList>
    </citation>
    <scope>NUCLEOTIDE SEQUENCE</scope>
</reference>
<evidence type="ECO:0000313" key="2">
    <source>
        <dbReference type="EMBL" id="EJX08647.1"/>
    </source>
</evidence>
<sequence length="65" mass="8117">MSRQSRHRPPSRNVHRSGRYEQSESDCRVWFRCRSRYPPMRRGQRSYWLRFPHRRRSPRGRSAES</sequence>
<protein>
    <submittedName>
        <fullName evidence="2">Uncharacterized protein</fullName>
    </submittedName>
</protein>
<dbReference type="EMBL" id="AMCI01000572">
    <property type="protein sequence ID" value="EJX08647.1"/>
    <property type="molecule type" value="Genomic_DNA"/>
</dbReference>
<feature type="region of interest" description="Disordered" evidence="1">
    <location>
        <begin position="44"/>
        <end position="65"/>
    </location>
</feature>
<comment type="caution">
    <text evidence="2">The sequence shown here is derived from an EMBL/GenBank/DDBJ whole genome shotgun (WGS) entry which is preliminary data.</text>
</comment>
<gene>
    <name evidence="2" type="ORF">EVA_03247</name>
</gene>
<organism evidence="2">
    <name type="scientific">gut metagenome</name>
    <dbReference type="NCBI Taxonomy" id="749906"/>
    <lineage>
        <taxon>unclassified sequences</taxon>
        <taxon>metagenomes</taxon>
        <taxon>organismal metagenomes</taxon>
    </lineage>
</organism>
<feature type="region of interest" description="Disordered" evidence="1">
    <location>
        <begin position="1"/>
        <end position="25"/>
    </location>
</feature>
<dbReference type="AlphaFoldDB" id="J9GLA4"/>
<name>J9GLA4_9ZZZZ</name>
<feature type="compositionally biased region" description="Basic residues" evidence="1">
    <location>
        <begin position="1"/>
        <end position="17"/>
    </location>
</feature>
<proteinExistence type="predicted"/>